<organism evidence="1 2">
    <name type="scientific">Pisolithus microcarpus 441</name>
    <dbReference type="NCBI Taxonomy" id="765257"/>
    <lineage>
        <taxon>Eukaryota</taxon>
        <taxon>Fungi</taxon>
        <taxon>Dikarya</taxon>
        <taxon>Basidiomycota</taxon>
        <taxon>Agaricomycotina</taxon>
        <taxon>Agaricomycetes</taxon>
        <taxon>Agaricomycetidae</taxon>
        <taxon>Boletales</taxon>
        <taxon>Sclerodermatineae</taxon>
        <taxon>Pisolithaceae</taxon>
        <taxon>Pisolithus</taxon>
    </lineage>
</organism>
<evidence type="ECO:0000313" key="1">
    <source>
        <dbReference type="EMBL" id="KIK12569.1"/>
    </source>
</evidence>
<reference evidence="1 2" key="1">
    <citation type="submission" date="2014-04" db="EMBL/GenBank/DDBJ databases">
        <authorList>
            <consortium name="DOE Joint Genome Institute"/>
            <person name="Kuo A."/>
            <person name="Kohler A."/>
            <person name="Costa M.D."/>
            <person name="Nagy L.G."/>
            <person name="Floudas D."/>
            <person name="Copeland A."/>
            <person name="Barry K.W."/>
            <person name="Cichocki N."/>
            <person name="Veneault-Fourrey C."/>
            <person name="LaButti K."/>
            <person name="Lindquist E.A."/>
            <person name="Lipzen A."/>
            <person name="Lundell T."/>
            <person name="Morin E."/>
            <person name="Murat C."/>
            <person name="Sun H."/>
            <person name="Tunlid A."/>
            <person name="Henrissat B."/>
            <person name="Grigoriev I.V."/>
            <person name="Hibbett D.S."/>
            <person name="Martin F."/>
            <person name="Nordberg H.P."/>
            <person name="Cantor M.N."/>
            <person name="Hua S.X."/>
        </authorList>
    </citation>
    <scope>NUCLEOTIDE SEQUENCE [LARGE SCALE GENOMIC DNA]</scope>
    <source>
        <strain evidence="1 2">441</strain>
    </source>
</reference>
<evidence type="ECO:0000313" key="2">
    <source>
        <dbReference type="Proteomes" id="UP000054018"/>
    </source>
</evidence>
<dbReference type="STRING" id="765257.A0A0C9YF84"/>
<accession>A0A0C9YF84</accession>
<proteinExistence type="predicted"/>
<dbReference type="HOGENOM" id="CLU_041175_2_0_1"/>
<name>A0A0C9YF84_9AGAM</name>
<gene>
    <name evidence="1" type="ORF">PISMIDRAFT_120664</name>
</gene>
<dbReference type="AlphaFoldDB" id="A0A0C9YF84"/>
<dbReference type="OrthoDB" id="2693280at2759"/>
<dbReference type="EMBL" id="KN834070">
    <property type="protein sequence ID" value="KIK12569.1"/>
    <property type="molecule type" value="Genomic_DNA"/>
</dbReference>
<protein>
    <submittedName>
        <fullName evidence="1">Uncharacterized protein</fullName>
    </submittedName>
</protein>
<keyword evidence="2" id="KW-1185">Reference proteome</keyword>
<reference evidence="2" key="2">
    <citation type="submission" date="2015-01" db="EMBL/GenBank/DDBJ databases">
        <title>Evolutionary Origins and Diversification of the Mycorrhizal Mutualists.</title>
        <authorList>
            <consortium name="DOE Joint Genome Institute"/>
            <consortium name="Mycorrhizal Genomics Consortium"/>
            <person name="Kohler A."/>
            <person name="Kuo A."/>
            <person name="Nagy L.G."/>
            <person name="Floudas D."/>
            <person name="Copeland A."/>
            <person name="Barry K.W."/>
            <person name="Cichocki N."/>
            <person name="Veneault-Fourrey C."/>
            <person name="LaButti K."/>
            <person name="Lindquist E.A."/>
            <person name="Lipzen A."/>
            <person name="Lundell T."/>
            <person name="Morin E."/>
            <person name="Murat C."/>
            <person name="Riley R."/>
            <person name="Ohm R."/>
            <person name="Sun H."/>
            <person name="Tunlid A."/>
            <person name="Henrissat B."/>
            <person name="Grigoriev I.V."/>
            <person name="Hibbett D.S."/>
            <person name="Martin F."/>
        </authorList>
    </citation>
    <scope>NUCLEOTIDE SEQUENCE [LARGE SCALE GENOMIC DNA]</scope>
    <source>
        <strain evidence="2">441</strain>
    </source>
</reference>
<dbReference type="Proteomes" id="UP000054018">
    <property type="component" value="Unassembled WGS sequence"/>
</dbReference>
<sequence>MASTRGYANHVGGWGGRGDIPVTGENLLGRVLPVQWDATCTNQLVTWLLTHAADRHILFHNKNTGESSCAPPAALGDKPSGRNKKEVHLTIASHIFANDPVYGGQWAANLERFQVSHAKRLNQMGAGIAPGTDNLHETIINSFSHFKDLDLIWRGNPSFDARLFTSNQQTNHAEDMLSLVWRGATCPGNDMFTAKSSEPTAPQVNLPANN</sequence>